<dbReference type="EMBL" id="BOON01000015">
    <property type="protein sequence ID" value="GII21944.1"/>
    <property type="molecule type" value="Genomic_DNA"/>
</dbReference>
<evidence type="ECO:0000256" key="1">
    <source>
        <dbReference type="SAM" id="MobiDB-lite"/>
    </source>
</evidence>
<gene>
    <name evidence="3" type="ORF">Pme01_15410</name>
</gene>
<evidence type="ECO:0000256" key="2">
    <source>
        <dbReference type="SAM" id="Phobius"/>
    </source>
</evidence>
<accession>A0A8J3TBN9</accession>
<dbReference type="InterPro" id="IPR025445">
    <property type="entry name" value="DUF4191"/>
</dbReference>
<dbReference type="AlphaFoldDB" id="A0A8J3TBN9"/>
<feature type="region of interest" description="Disordered" evidence="1">
    <location>
        <begin position="214"/>
        <end position="238"/>
    </location>
</feature>
<comment type="caution">
    <text evidence="3">The sequence shown here is derived from an EMBL/GenBank/DDBJ whole genome shotgun (WGS) entry which is preliminary data.</text>
</comment>
<evidence type="ECO:0000313" key="4">
    <source>
        <dbReference type="Proteomes" id="UP000599074"/>
    </source>
</evidence>
<dbReference type="Pfam" id="PF13829">
    <property type="entry name" value="DUF4191"/>
    <property type="match status" value="1"/>
</dbReference>
<sequence length="238" mass="26056">MTGHTRLGSMATAPQKVKFRDRLKQIGMVFSFTAKRDKLFLPLVLIAVIVPLAAAGIAVALGASWTWLALGLLTAVLAVMIVLNLRSNNAMMAEMAGQPGAAAALIENMRGDWRVTQAVQYTGQFDVVHLVVGRPGVILIGEGNPQRVRQLLGQEKRRLAKVIGSADMRDFIIGDAEGLMPLNKLRNTLMRLPRTISGKEVNALDRRLKALSTRPKMPQGQIPKNMRPKGSFRAMRGR</sequence>
<feature type="transmembrane region" description="Helical" evidence="2">
    <location>
        <begin position="39"/>
        <end position="61"/>
    </location>
</feature>
<feature type="transmembrane region" description="Helical" evidence="2">
    <location>
        <begin position="67"/>
        <end position="85"/>
    </location>
</feature>
<keyword evidence="2" id="KW-0472">Membrane</keyword>
<keyword evidence="4" id="KW-1185">Reference proteome</keyword>
<reference evidence="3" key="1">
    <citation type="submission" date="2021-01" db="EMBL/GenBank/DDBJ databases">
        <title>Whole genome shotgun sequence of Planosporangium mesophilum NBRC 109066.</title>
        <authorList>
            <person name="Komaki H."/>
            <person name="Tamura T."/>
        </authorList>
    </citation>
    <scope>NUCLEOTIDE SEQUENCE</scope>
    <source>
        <strain evidence="3">NBRC 109066</strain>
    </source>
</reference>
<keyword evidence="2" id="KW-0812">Transmembrane</keyword>
<organism evidence="3 4">
    <name type="scientific">Planosporangium mesophilum</name>
    <dbReference type="NCBI Taxonomy" id="689768"/>
    <lineage>
        <taxon>Bacteria</taxon>
        <taxon>Bacillati</taxon>
        <taxon>Actinomycetota</taxon>
        <taxon>Actinomycetes</taxon>
        <taxon>Micromonosporales</taxon>
        <taxon>Micromonosporaceae</taxon>
        <taxon>Planosporangium</taxon>
    </lineage>
</organism>
<evidence type="ECO:0000313" key="3">
    <source>
        <dbReference type="EMBL" id="GII21944.1"/>
    </source>
</evidence>
<protein>
    <submittedName>
        <fullName evidence="3">Membrane protein</fullName>
    </submittedName>
</protein>
<name>A0A8J3TBN9_9ACTN</name>
<keyword evidence="2" id="KW-1133">Transmembrane helix</keyword>
<dbReference type="Proteomes" id="UP000599074">
    <property type="component" value="Unassembled WGS sequence"/>
</dbReference>
<proteinExistence type="predicted"/>